<comment type="caution">
    <text evidence="4">The sequence shown here is derived from an EMBL/GenBank/DDBJ whole genome shotgun (WGS) entry which is preliminary data.</text>
</comment>
<dbReference type="InterPro" id="IPR001296">
    <property type="entry name" value="Glyco_trans_1"/>
</dbReference>
<dbReference type="Pfam" id="PF00534">
    <property type="entry name" value="Glycos_transf_1"/>
    <property type="match status" value="1"/>
</dbReference>
<evidence type="ECO:0000259" key="3">
    <source>
        <dbReference type="Pfam" id="PF13439"/>
    </source>
</evidence>
<dbReference type="InterPro" id="IPR028098">
    <property type="entry name" value="Glyco_trans_4-like_N"/>
</dbReference>
<dbReference type="PANTHER" id="PTHR46401:SF2">
    <property type="entry name" value="GLYCOSYLTRANSFERASE WBBK-RELATED"/>
    <property type="match status" value="1"/>
</dbReference>
<evidence type="ECO:0000256" key="1">
    <source>
        <dbReference type="ARBA" id="ARBA00022679"/>
    </source>
</evidence>
<keyword evidence="4" id="KW-0328">Glycosyltransferase</keyword>
<dbReference type="SUPFAM" id="SSF53756">
    <property type="entry name" value="UDP-Glycosyltransferase/glycogen phosphorylase"/>
    <property type="match status" value="1"/>
</dbReference>
<dbReference type="Proteomes" id="UP000838686">
    <property type="component" value="Unassembled WGS sequence"/>
</dbReference>
<accession>A0ABM9BUN8</accession>
<dbReference type="Gene3D" id="3.40.50.2000">
    <property type="entry name" value="Glycogen Phosphorylase B"/>
    <property type="match status" value="2"/>
</dbReference>
<dbReference type="RefSeq" id="WP_236338827.1">
    <property type="nucleotide sequence ID" value="NZ_CAKMMF010000002.1"/>
</dbReference>
<keyword evidence="5" id="KW-1185">Reference proteome</keyword>
<dbReference type="EMBL" id="CAKMMF010000002">
    <property type="protein sequence ID" value="CAH1193838.1"/>
    <property type="molecule type" value="Genomic_DNA"/>
</dbReference>
<keyword evidence="1 4" id="KW-0808">Transferase</keyword>
<gene>
    <name evidence="4" type="primary">mshA_1</name>
    <name evidence="4" type="ORF">PAECIP111893_00566</name>
</gene>
<reference evidence="4" key="1">
    <citation type="submission" date="2022-01" db="EMBL/GenBank/DDBJ databases">
        <authorList>
            <person name="Criscuolo A."/>
        </authorList>
    </citation>
    <scope>NUCLEOTIDE SEQUENCE</scope>
    <source>
        <strain evidence="4">CIP111893</strain>
    </source>
</reference>
<dbReference type="EC" id="2.4.1.250" evidence="4"/>
<name>A0ABM9BUN8_9BACL</name>
<feature type="domain" description="Glycosyl transferase family 1" evidence="2">
    <location>
        <begin position="178"/>
        <end position="330"/>
    </location>
</feature>
<evidence type="ECO:0000313" key="4">
    <source>
        <dbReference type="EMBL" id="CAH1193838.1"/>
    </source>
</evidence>
<evidence type="ECO:0000313" key="5">
    <source>
        <dbReference type="Proteomes" id="UP000838686"/>
    </source>
</evidence>
<sequence>MINIQFKPHYRVLHFTNEIGKYIIGGMASYMNEMYRHHGQDVGFVHFYNSSVQDIVMDSYPGPDNILAVAAHELDRLRELSFDIAVVHFYALHFMIDENVLKGRPLIYVVHSVPTTEPYFPEQPFGEQHVVKEQFESMCERANIIVTVSHAEAHKLIALYPEFESKVRVIHNGMTYTETEPAIQSIREHRKTFGFLGRLDYRKGLYECLRAFKTTDACLKIACGFEDPEYLSSILGYIEAADLQSKIEFLGWCQGERKLSFLRSLDALIVPSLYEPFGYVVLEAMSQQLPLICSNRGGIPEIVGDYKYCFDPYDSDSLAVTIHQFQTDDKEVIQEQVIKLYQRTKRFTSEEMSDKYEMLYHSIM</sequence>
<dbReference type="Pfam" id="PF13439">
    <property type="entry name" value="Glyco_transf_4"/>
    <property type="match status" value="1"/>
</dbReference>
<protein>
    <submittedName>
        <fullName evidence="4">D-inositol-3-phosphate glycosyltransferase</fullName>
        <ecNumber evidence="4">2.4.1.250</ecNumber>
    </submittedName>
</protein>
<proteinExistence type="predicted"/>
<dbReference type="PANTHER" id="PTHR46401">
    <property type="entry name" value="GLYCOSYLTRANSFERASE WBBK-RELATED"/>
    <property type="match status" value="1"/>
</dbReference>
<organism evidence="4 5">
    <name type="scientific">Paenibacillus plantiphilus</name>
    <dbReference type="NCBI Taxonomy" id="2905650"/>
    <lineage>
        <taxon>Bacteria</taxon>
        <taxon>Bacillati</taxon>
        <taxon>Bacillota</taxon>
        <taxon>Bacilli</taxon>
        <taxon>Bacillales</taxon>
        <taxon>Paenibacillaceae</taxon>
        <taxon>Paenibacillus</taxon>
    </lineage>
</organism>
<evidence type="ECO:0000259" key="2">
    <source>
        <dbReference type="Pfam" id="PF00534"/>
    </source>
</evidence>
<feature type="domain" description="Glycosyltransferase subfamily 4-like N-terminal" evidence="3">
    <location>
        <begin position="54"/>
        <end position="173"/>
    </location>
</feature>
<dbReference type="CDD" id="cd03801">
    <property type="entry name" value="GT4_PimA-like"/>
    <property type="match status" value="1"/>
</dbReference>
<dbReference type="GO" id="GO:0102710">
    <property type="term" value="F:D-inositol-3-phosphate glycosyltransferase activity"/>
    <property type="evidence" value="ECO:0007669"/>
    <property type="project" value="UniProtKB-EC"/>
</dbReference>